<reference evidence="3" key="1">
    <citation type="submission" date="2016-11" db="UniProtKB">
        <authorList>
            <consortium name="WormBaseParasite"/>
        </authorList>
    </citation>
    <scope>IDENTIFICATION</scope>
</reference>
<dbReference type="eggNOG" id="ENOG502TJNY">
    <property type="taxonomic scope" value="Eukaryota"/>
</dbReference>
<evidence type="ECO:0000313" key="2">
    <source>
        <dbReference type="Proteomes" id="UP000095282"/>
    </source>
</evidence>
<dbReference type="AlphaFoldDB" id="A0A1I7TUU0"/>
<accession>A0A1I7TUU0</accession>
<sequence>MSHLIVGLIGMIFSVWMIIGCFFALPNELYATLTHCLIIIAIGLFTIFYCLFGNFGTRLYIQLPHRSTNAILFFGITHLTLPILFPVLYSPLFIILLLSSYSFCVDAYSCIFTEHYMLCRHIGRHARNPREPRVIHHVAVRRIYNRTGKVLPEGFVFDDEWRR</sequence>
<feature type="transmembrane region" description="Helical" evidence="1">
    <location>
        <begin position="5"/>
        <end position="25"/>
    </location>
</feature>
<keyword evidence="1" id="KW-0812">Transmembrane</keyword>
<evidence type="ECO:0000313" key="3">
    <source>
        <dbReference type="WBParaSite" id="Csp11.Scaffold629.g12004.t1"/>
    </source>
</evidence>
<keyword evidence="2" id="KW-1185">Reference proteome</keyword>
<evidence type="ECO:0000256" key="1">
    <source>
        <dbReference type="SAM" id="Phobius"/>
    </source>
</evidence>
<proteinExistence type="predicted"/>
<keyword evidence="1" id="KW-1133">Transmembrane helix</keyword>
<dbReference type="Proteomes" id="UP000095282">
    <property type="component" value="Unplaced"/>
</dbReference>
<dbReference type="WBParaSite" id="Csp11.Scaffold629.g12004.t1">
    <property type="protein sequence ID" value="Csp11.Scaffold629.g12004.t1"/>
    <property type="gene ID" value="Csp11.Scaffold629.g12004"/>
</dbReference>
<keyword evidence="1" id="KW-0472">Membrane</keyword>
<protein>
    <submittedName>
        <fullName evidence="3">Uncharacterized protein</fullName>
    </submittedName>
</protein>
<organism evidence="2 3">
    <name type="scientific">Caenorhabditis tropicalis</name>
    <dbReference type="NCBI Taxonomy" id="1561998"/>
    <lineage>
        <taxon>Eukaryota</taxon>
        <taxon>Metazoa</taxon>
        <taxon>Ecdysozoa</taxon>
        <taxon>Nematoda</taxon>
        <taxon>Chromadorea</taxon>
        <taxon>Rhabditida</taxon>
        <taxon>Rhabditina</taxon>
        <taxon>Rhabditomorpha</taxon>
        <taxon>Rhabditoidea</taxon>
        <taxon>Rhabditidae</taxon>
        <taxon>Peloderinae</taxon>
        <taxon>Caenorhabditis</taxon>
    </lineage>
</organism>
<name>A0A1I7TUU0_9PELO</name>
<feature type="transmembrane region" description="Helical" evidence="1">
    <location>
        <begin position="31"/>
        <end position="55"/>
    </location>
</feature>